<name>A0A7W9FJQ9_9HYPH</name>
<keyword evidence="5" id="KW-0804">Transcription</keyword>
<dbReference type="InterPro" id="IPR013325">
    <property type="entry name" value="RNA_pol_sigma_r2"/>
</dbReference>
<comment type="caution">
    <text evidence="9">The sequence shown here is derived from an EMBL/GenBank/DDBJ whole genome shotgun (WGS) entry which is preliminary data.</text>
</comment>
<dbReference type="Proteomes" id="UP000523821">
    <property type="component" value="Unassembled WGS sequence"/>
</dbReference>
<dbReference type="PANTHER" id="PTHR43133">
    <property type="entry name" value="RNA POLYMERASE ECF-TYPE SIGMA FACTO"/>
    <property type="match status" value="1"/>
</dbReference>
<dbReference type="InterPro" id="IPR014284">
    <property type="entry name" value="RNA_pol_sigma-70_dom"/>
</dbReference>
<dbReference type="Gene3D" id="1.10.1740.10">
    <property type="match status" value="1"/>
</dbReference>
<dbReference type="GO" id="GO:0003677">
    <property type="term" value="F:DNA binding"/>
    <property type="evidence" value="ECO:0007669"/>
    <property type="project" value="UniProtKB-KW"/>
</dbReference>
<comment type="similarity">
    <text evidence="1">Belongs to the sigma-70 factor family. ECF subfamily.</text>
</comment>
<dbReference type="PANTHER" id="PTHR43133:SF8">
    <property type="entry name" value="RNA POLYMERASE SIGMA FACTOR HI_1459-RELATED"/>
    <property type="match status" value="1"/>
</dbReference>
<proteinExistence type="inferred from homology"/>
<dbReference type="Pfam" id="PF04542">
    <property type="entry name" value="Sigma70_r2"/>
    <property type="match status" value="1"/>
</dbReference>
<gene>
    <name evidence="9" type="ORF">GGQ63_000802</name>
</gene>
<dbReference type="InterPro" id="IPR007627">
    <property type="entry name" value="RNA_pol_sigma70_r2"/>
</dbReference>
<accession>A0A7W9FJQ9</accession>
<evidence type="ECO:0000313" key="10">
    <source>
        <dbReference type="Proteomes" id="UP000523821"/>
    </source>
</evidence>
<evidence type="ECO:0000259" key="8">
    <source>
        <dbReference type="Pfam" id="PF08281"/>
    </source>
</evidence>
<dbReference type="GO" id="GO:0006352">
    <property type="term" value="P:DNA-templated transcription initiation"/>
    <property type="evidence" value="ECO:0007669"/>
    <property type="project" value="InterPro"/>
</dbReference>
<evidence type="ECO:0000256" key="6">
    <source>
        <dbReference type="SAM" id="MobiDB-lite"/>
    </source>
</evidence>
<keyword evidence="3" id="KW-0731">Sigma factor</keyword>
<dbReference type="SUPFAM" id="SSF88659">
    <property type="entry name" value="Sigma3 and sigma4 domains of RNA polymerase sigma factors"/>
    <property type="match status" value="1"/>
</dbReference>
<dbReference type="GO" id="GO:0016987">
    <property type="term" value="F:sigma factor activity"/>
    <property type="evidence" value="ECO:0007669"/>
    <property type="project" value="UniProtKB-KW"/>
</dbReference>
<dbReference type="Pfam" id="PF08281">
    <property type="entry name" value="Sigma70_r4_2"/>
    <property type="match status" value="1"/>
</dbReference>
<evidence type="ECO:0000256" key="5">
    <source>
        <dbReference type="ARBA" id="ARBA00023163"/>
    </source>
</evidence>
<feature type="domain" description="RNA polymerase sigma-70 region 2" evidence="7">
    <location>
        <begin position="80"/>
        <end position="141"/>
    </location>
</feature>
<dbReference type="EMBL" id="JACHOO010000002">
    <property type="protein sequence ID" value="MBB5751750.1"/>
    <property type="molecule type" value="Genomic_DNA"/>
</dbReference>
<feature type="compositionally biased region" description="Basic and acidic residues" evidence="6">
    <location>
        <begin position="11"/>
        <end position="38"/>
    </location>
</feature>
<evidence type="ECO:0000256" key="1">
    <source>
        <dbReference type="ARBA" id="ARBA00010641"/>
    </source>
</evidence>
<dbReference type="InterPro" id="IPR013324">
    <property type="entry name" value="RNA_pol_sigma_r3/r4-like"/>
</dbReference>
<dbReference type="InterPro" id="IPR036388">
    <property type="entry name" value="WH-like_DNA-bd_sf"/>
</dbReference>
<protein>
    <submittedName>
        <fullName evidence="9">RNA polymerase sigma-70 factor (ECF subfamily)</fullName>
    </submittedName>
</protein>
<evidence type="ECO:0000256" key="4">
    <source>
        <dbReference type="ARBA" id="ARBA00023125"/>
    </source>
</evidence>
<dbReference type="Gene3D" id="1.10.10.10">
    <property type="entry name" value="Winged helix-like DNA-binding domain superfamily/Winged helix DNA-binding domain"/>
    <property type="match status" value="1"/>
</dbReference>
<evidence type="ECO:0000259" key="7">
    <source>
        <dbReference type="Pfam" id="PF04542"/>
    </source>
</evidence>
<evidence type="ECO:0000313" key="9">
    <source>
        <dbReference type="EMBL" id="MBB5751750.1"/>
    </source>
</evidence>
<dbReference type="InterPro" id="IPR013249">
    <property type="entry name" value="RNA_pol_sigma70_r4_t2"/>
</dbReference>
<sequence length="244" mass="27415">MSMIRGATARSDADGQRLRYRHPAETRRSAPDAVRPARGEALAQSDESRNRAAIEADHALMQEVAAGDRGAFARLMAIEAPRLTRFAAATLTDLAEAEEVVQEALVRLWQQAEAWQPNARLATWLHQVAYRLCIDRLRRRRPQIDIDGLDDTLEDDAPRADQEMIRADDVRRVRAALARLPDRQRIAIVLSHFQELPQAEAASVMAIGEHAYESLLARARRRVRQIIEQEEAAEGEAFEKGARG</sequence>
<keyword evidence="10" id="KW-1185">Reference proteome</keyword>
<reference evidence="9 10" key="1">
    <citation type="submission" date="2020-08" db="EMBL/GenBank/DDBJ databases">
        <title>Genomic Encyclopedia of Type Strains, Phase IV (KMG-IV): sequencing the most valuable type-strain genomes for metagenomic binning, comparative biology and taxonomic classification.</title>
        <authorList>
            <person name="Goeker M."/>
        </authorList>
    </citation>
    <scope>NUCLEOTIDE SEQUENCE [LARGE SCALE GENOMIC DNA]</scope>
    <source>
        <strain evidence="9 10">DSM 16268</strain>
    </source>
</reference>
<feature type="domain" description="RNA polymerase sigma factor 70 region 4 type 2" evidence="8">
    <location>
        <begin position="172"/>
        <end position="222"/>
    </location>
</feature>
<dbReference type="AlphaFoldDB" id="A0A7W9FJQ9"/>
<evidence type="ECO:0000256" key="3">
    <source>
        <dbReference type="ARBA" id="ARBA00023082"/>
    </source>
</evidence>
<dbReference type="SUPFAM" id="SSF88946">
    <property type="entry name" value="Sigma2 domain of RNA polymerase sigma factors"/>
    <property type="match status" value="1"/>
</dbReference>
<organism evidence="9 10">
    <name type="scientific">Prosthecomicrobium pneumaticum</name>
    <dbReference type="NCBI Taxonomy" id="81895"/>
    <lineage>
        <taxon>Bacteria</taxon>
        <taxon>Pseudomonadati</taxon>
        <taxon>Pseudomonadota</taxon>
        <taxon>Alphaproteobacteria</taxon>
        <taxon>Hyphomicrobiales</taxon>
        <taxon>Kaistiaceae</taxon>
        <taxon>Prosthecomicrobium</taxon>
    </lineage>
</organism>
<evidence type="ECO:0000256" key="2">
    <source>
        <dbReference type="ARBA" id="ARBA00023015"/>
    </source>
</evidence>
<keyword evidence="2" id="KW-0805">Transcription regulation</keyword>
<dbReference type="InterPro" id="IPR039425">
    <property type="entry name" value="RNA_pol_sigma-70-like"/>
</dbReference>
<keyword evidence="4" id="KW-0238">DNA-binding</keyword>
<feature type="region of interest" description="Disordered" evidence="6">
    <location>
        <begin position="1"/>
        <end position="49"/>
    </location>
</feature>
<dbReference type="NCBIfam" id="TIGR02937">
    <property type="entry name" value="sigma70-ECF"/>
    <property type="match status" value="1"/>
</dbReference>